<accession>A0A6I4P827</accession>
<dbReference type="PANTHER" id="PTHR39639:SF1">
    <property type="entry name" value="DUF262 DOMAIN-CONTAINING PROTEIN"/>
    <property type="match status" value="1"/>
</dbReference>
<comment type="caution">
    <text evidence="2">The sequence shown here is derived from an EMBL/GenBank/DDBJ whole genome shotgun (WGS) entry which is preliminary data.</text>
</comment>
<proteinExistence type="predicted"/>
<dbReference type="RefSeq" id="WP_160426668.1">
    <property type="nucleotide sequence ID" value="NZ_WSTA01000094.1"/>
</dbReference>
<dbReference type="PANTHER" id="PTHR39639">
    <property type="entry name" value="CHROMOSOME 16, WHOLE GENOME SHOTGUN SEQUENCE"/>
    <property type="match status" value="1"/>
</dbReference>
<evidence type="ECO:0000313" key="3">
    <source>
        <dbReference type="Proteomes" id="UP000438182"/>
    </source>
</evidence>
<dbReference type="Pfam" id="PF03235">
    <property type="entry name" value="GmrSD_N"/>
    <property type="match status" value="1"/>
</dbReference>
<evidence type="ECO:0000259" key="1">
    <source>
        <dbReference type="Pfam" id="PF03235"/>
    </source>
</evidence>
<dbReference type="Proteomes" id="UP000438182">
    <property type="component" value="Unassembled WGS sequence"/>
</dbReference>
<dbReference type="Gene3D" id="3.30.950.30">
    <property type="entry name" value="Schlafen, AAA domain"/>
    <property type="match status" value="1"/>
</dbReference>
<organism evidence="2 3">
    <name type="scientific">Agromyces seonyuensis</name>
    <dbReference type="NCBI Taxonomy" id="2662446"/>
    <lineage>
        <taxon>Bacteria</taxon>
        <taxon>Bacillati</taxon>
        <taxon>Actinomycetota</taxon>
        <taxon>Actinomycetes</taxon>
        <taxon>Micrococcales</taxon>
        <taxon>Microbacteriaceae</taxon>
        <taxon>Agromyces</taxon>
    </lineage>
</organism>
<dbReference type="InterPro" id="IPR004919">
    <property type="entry name" value="GmrSD_N"/>
</dbReference>
<feature type="domain" description="GmrSD restriction endonucleases N-terminal" evidence="1">
    <location>
        <begin position="24"/>
        <end position="167"/>
    </location>
</feature>
<reference evidence="2 3" key="1">
    <citation type="submission" date="2019-12" db="EMBL/GenBank/DDBJ databases">
        <authorList>
            <person name="Kim Y.S."/>
        </authorList>
    </citation>
    <scope>NUCLEOTIDE SEQUENCE [LARGE SCALE GENOMIC DNA]</scope>
    <source>
        <strain evidence="2 3">MMS17-SY077</strain>
    </source>
</reference>
<dbReference type="AlphaFoldDB" id="A0A6I4P827"/>
<sequence>MAELDSQPKSIQSLYGWYNEGKLTVNRRYQRKLVWTLEEKQRLVESILKRYPVPAVLLAERPEGGYEIIDGLQRLYTLMSFIETGFNTLDGRRFDVAAFPTANDRANGGGFAISETSDTIAPREVSTFLDYTLAVSVMRGATEDEIDDVFGRINTYGHQLSDQERRQAGVQDALSETVRTLGCSLRGDESSDMLDLSAMPSISIDLPKTKHGYQVRADEVFWVAEGILRSTDLRDSMDEQCIADILACVAGGKLIPRSKEALDAVYQSGDPENARLTAALETYGTDAISDEIKYCIDEILKVTHAGTHKKLRSIVFSKKTNNAFAALFATIVIAFHEVLIGGKNKISNYAGVKTAITKLDGRIDTGRGSTSPEERRKNVDAVKGLLSSHVVTSSLKEVYSNHSVTDIDSTIRRSEIEHSSYELKQGILRLSNDRSIDENVFDKVIHTICAIANNGPQIDGTVIIGVADKAADVRRIIELDAVTPRLVGKRSVVGVRREATALNESTEIYFARWKSAIKNSELSSPLREDVLSKLSYHDYFGLGIIVVSVPKQTEVSYVGADIYIRSGDDTEIAADGKAIASVLKRFHR</sequence>
<gene>
    <name evidence="2" type="ORF">GB864_15830</name>
</gene>
<evidence type="ECO:0000313" key="2">
    <source>
        <dbReference type="EMBL" id="MWC00018.1"/>
    </source>
</evidence>
<dbReference type="EMBL" id="WSTA01000094">
    <property type="protein sequence ID" value="MWC00018.1"/>
    <property type="molecule type" value="Genomic_DNA"/>
</dbReference>
<dbReference type="InterPro" id="IPR038461">
    <property type="entry name" value="Schlafen_AlbA_2_dom_sf"/>
</dbReference>
<name>A0A6I4P827_9MICO</name>
<keyword evidence="3" id="KW-1185">Reference proteome</keyword>
<protein>
    <submittedName>
        <fullName evidence="2">DUF262 domain-containing protein</fullName>
    </submittedName>
</protein>